<evidence type="ECO:0000313" key="8">
    <source>
        <dbReference type="EMBL" id="ADZ93028.1"/>
    </source>
</evidence>
<dbReference type="GO" id="GO:0004888">
    <property type="term" value="F:transmembrane signaling receptor activity"/>
    <property type="evidence" value="ECO:0007669"/>
    <property type="project" value="InterPro"/>
</dbReference>
<dbReference type="PROSITE" id="PS50111">
    <property type="entry name" value="CHEMOTAXIS_TRANSDUC_2"/>
    <property type="match status" value="1"/>
</dbReference>
<evidence type="ECO:0000256" key="4">
    <source>
        <dbReference type="PROSITE-ProRule" id="PRU00284"/>
    </source>
</evidence>
<evidence type="ECO:0000313" key="9">
    <source>
        <dbReference type="Proteomes" id="UP000001062"/>
    </source>
</evidence>
<dbReference type="Gene3D" id="1.10.287.950">
    <property type="entry name" value="Methyl-accepting chemotaxis protein"/>
    <property type="match status" value="1"/>
</dbReference>
<dbReference type="OrthoDB" id="2489132at2"/>
<proteinExistence type="inferred from homology"/>
<comment type="similarity">
    <text evidence="3">Belongs to the methyl-accepting chemotaxis (MCP) protein family.</text>
</comment>
<evidence type="ECO:0000259" key="7">
    <source>
        <dbReference type="PROSITE" id="PS50885"/>
    </source>
</evidence>
<dbReference type="GO" id="GO:0016020">
    <property type="term" value="C:membrane"/>
    <property type="evidence" value="ECO:0007669"/>
    <property type="project" value="UniProtKB-SubCell"/>
</dbReference>
<keyword evidence="2 4" id="KW-0807">Transducer</keyword>
<dbReference type="STRING" id="717774.Marme_3818"/>
<feature type="transmembrane region" description="Helical" evidence="5">
    <location>
        <begin position="189"/>
        <end position="209"/>
    </location>
</feature>
<evidence type="ECO:0000259" key="6">
    <source>
        <dbReference type="PROSITE" id="PS50111"/>
    </source>
</evidence>
<evidence type="ECO:0000256" key="2">
    <source>
        <dbReference type="ARBA" id="ARBA00023224"/>
    </source>
</evidence>
<feature type="domain" description="Methyl-accepting transducer" evidence="6">
    <location>
        <begin position="270"/>
        <end position="506"/>
    </location>
</feature>
<dbReference type="RefSeq" id="WP_013662930.1">
    <property type="nucleotide sequence ID" value="NC_015276.1"/>
</dbReference>
<name>F2JXN0_MARM1</name>
<accession>F2JXN0</accession>
<dbReference type="CDD" id="cd11386">
    <property type="entry name" value="MCP_signal"/>
    <property type="match status" value="1"/>
</dbReference>
<keyword evidence="5" id="KW-0812">Transmembrane</keyword>
<dbReference type="GO" id="GO:0007165">
    <property type="term" value="P:signal transduction"/>
    <property type="evidence" value="ECO:0007669"/>
    <property type="project" value="UniProtKB-KW"/>
</dbReference>
<feature type="domain" description="HAMP" evidence="7">
    <location>
        <begin position="211"/>
        <end position="265"/>
    </location>
</feature>
<keyword evidence="5" id="KW-1133">Transmembrane helix</keyword>
<dbReference type="Proteomes" id="UP000001062">
    <property type="component" value="Chromosome"/>
</dbReference>
<protein>
    <submittedName>
        <fullName evidence="8">Methyl-accepting chemotaxis sensory transducer</fullName>
    </submittedName>
</protein>
<dbReference type="InterPro" id="IPR003660">
    <property type="entry name" value="HAMP_dom"/>
</dbReference>
<dbReference type="Pfam" id="PF00672">
    <property type="entry name" value="HAMP"/>
    <property type="match status" value="1"/>
</dbReference>
<evidence type="ECO:0000256" key="3">
    <source>
        <dbReference type="ARBA" id="ARBA00029447"/>
    </source>
</evidence>
<dbReference type="eggNOG" id="COG0840">
    <property type="taxonomic scope" value="Bacteria"/>
</dbReference>
<dbReference type="SUPFAM" id="SSF58104">
    <property type="entry name" value="Methyl-accepting chemotaxis protein (MCP) signaling domain"/>
    <property type="match status" value="1"/>
</dbReference>
<dbReference type="FunFam" id="1.10.287.950:FF:000001">
    <property type="entry name" value="Methyl-accepting chemotaxis sensory transducer"/>
    <property type="match status" value="1"/>
</dbReference>
<feature type="transmembrane region" description="Helical" evidence="5">
    <location>
        <begin position="12"/>
        <end position="34"/>
    </location>
</feature>
<dbReference type="InterPro" id="IPR004090">
    <property type="entry name" value="Chemotax_Me-accpt_rcpt"/>
</dbReference>
<dbReference type="EMBL" id="CP002583">
    <property type="protein sequence ID" value="ADZ93028.1"/>
    <property type="molecule type" value="Genomic_DNA"/>
</dbReference>
<reference evidence="8 9" key="1">
    <citation type="journal article" date="2012" name="Stand. Genomic Sci.">
        <title>Complete genome sequence of the melanogenic marine bacterium Marinomonas mediterranea type strain (MMB-1(T)).</title>
        <authorList>
            <person name="Lucas-Elio P."/>
            <person name="Goodwin L."/>
            <person name="Woyke T."/>
            <person name="Pitluck S."/>
            <person name="Nolan M."/>
            <person name="Kyrpides N.C."/>
            <person name="Detter J.C."/>
            <person name="Copeland A."/>
            <person name="Teshima H."/>
            <person name="Bruce D."/>
            <person name="Detter C."/>
            <person name="Tapia R."/>
            <person name="Han S."/>
            <person name="Land M.L."/>
            <person name="Ivanova N."/>
            <person name="Mikhailova N."/>
            <person name="Johnston A.W."/>
            <person name="Sanchez-Amat A."/>
        </authorList>
    </citation>
    <scope>NUCLEOTIDE SEQUENCE [LARGE SCALE GENOMIC DNA]</scope>
    <source>
        <strain evidence="9">ATCC 700492 / JCM 21426 / NBRC 103028 / MMB-1</strain>
    </source>
</reference>
<dbReference type="GO" id="GO:0006935">
    <property type="term" value="P:chemotaxis"/>
    <property type="evidence" value="ECO:0007669"/>
    <property type="project" value="InterPro"/>
</dbReference>
<dbReference type="PANTHER" id="PTHR32089">
    <property type="entry name" value="METHYL-ACCEPTING CHEMOTAXIS PROTEIN MCPB"/>
    <property type="match status" value="1"/>
</dbReference>
<dbReference type="HOGENOM" id="CLU_000445_107_27_6"/>
<dbReference type="AlphaFoldDB" id="F2JXN0"/>
<organism evidence="8 9">
    <name type="scientific">Marinomonas mediterranea (strain ATCC 700492 / JCM 21426 / NBRC 103028 / MMB-1)</name>
    <dbReference type="NCBI Taxonomy" id="717774"/>
    <lineage>
        <taxon>Bacteria</taxon>
        <taxon>Pseudomonadati</taxon>
        <taxon>Pseudomonadota</taxon>
        <taxon>Gammaproteobacteria</taxon>
        <taxon>Oceanospirillales</taxon>
        <taxon>Oceanospirillaceae</taxon>
        <taxon>Marinomonas</taxon>
    </lineage>
</organism>
<gene>
    <name evidence="8" type="ordered locus">Marme_3818</name>
</gene>
<dbReference type="PANTHER" id="PTHR32089:SF112">
    <property type="entry name" value="LYSOZYME-LIKE PROTEIN-RELATED"/>
    <property type="match status" value="1"/>
</dbReference>
<dbReference type="CDD" id="cd06225">
    <property type="entry name" value="HAMP"/>
    <property type="match status" value="1"/>
</dbReference>
<evidence type="ECO:0000256" key="1">
    <source>
        <dbReference type="ARBA" id="ARBA00004370"/>
    </source>
</evidence>
<dbReference type="KEGG" id="mme:Marme_3818"/>
<dbReference type="PATRIC" id="fig|717774.3.peg.3933"/>
<dbReference type="SMART" id="SM00283">
    <property type="entry name" value="MA"/>
    <property type="match status" value="1"/>
</dbReference>
<sequence length="542" mass="60288">MESTFQTIKGRYTIAFGTMAAVFLIVVLAAYQLVHYLQHNMNKYAEGIFLVQNADRDLYQSRLSLTHLLFTKTPTEADTRQSLESVVDNAMQAKERMQSFRSISSDVSNIALHLNSFDVLFRSWEQSTQEILDLYQQGKLDEASLLYATSNAADFTNLRSKYDTAEQLIDRYSQEEQVRINEVTDRFKLGVTTLALTVLILSLLLAWFAPKNISAAIKRVTLGVRNISRGDGDLTKRINSKKKDETGELSRELDNFVAKLSGIIREVRYGTEHIREEMKHLDQASTQSAQLSERQNETLEFIVSAIEEMAGATKDVARNAADTVAQVDTLNNRSDAGLIMLDQSVDKLNQLSAQINHAYGVIQSLSKQSDNIVSVLDVILNIAEQTNLLALNAAIEAARAGEQGRGFAVVADEVRDLASQTQHSTVDIQAMITNLRQGVNEAVNVVTTSVSMVKETESRSKTAKKSIESVKKSSLDIHDYTAQTASATEEQSKVTDEINENLAQLSETSKEVLDISRKINKSVQKTLSNSDNLSSQVRRFTV</sequence>
<evidence type="ECO:0000256" key="5">
    <source>
        <dbReference type="SAM" id="Phobius"/>
    </source>
</evidence>
<dbReference type="Pfam" id="PF00015">
    <property type="entry name" value="MCPsignal"/>
    <property type="match status" value="1"/>
</dbReference>
<dbReference type="InterPro" id="IPR004089">
    <property type="entry name" value="MCPsignal_dom"/>
</dbReference>
<dbReference type="PRINTS" id="PR00260">
    <property type="entry name" value="CHEMTRNSDUCR"/>
</dbReference>
<dbReference type="SMART" id="SM00304">
    <property type="entry name" value="HAMP"/>
    <property type="match status" value="1"/>
</dbReference>
<comment type="subcellular location">
    <subcellularLocation>
        <location evidence="1">Membrane</location>
    </subcellularLocation>
</comment>
<dbReference type="PROSITE" id="PS50885">
    <property type="entry name" value="HAMP"/>
    <property type="match status" value="1"/>
</dbReference>
<keyword evidence="5" id="KW-0472">Membrane</keyword>
<keyword evidence="9" id="KW-1185">Reference proteome</keyword>